<evidence type="ECO:0000313" key="2">
    <source>
        <dbReference type="EMBL" id="OSX63242.1"/>
    </source>
</evidence>
<gene>
    <name evidence="2" type="ORF">POSPLADRAFT_1032932</name>
</gene>
<feature type="compositionally biased region" description="Low complexity" evidence="1">
    <location>
        <begin position="146"/>
        <end position="158"/>
    </location>
</feature>
<proteinExistence type="predicted"/>
<dbReference type="GeneID" id="36321848"/>
<keyword evidence="3" id="KW-1185">Reference proteome</keyword>
<dbReference type="AlphaFoldDB" id="A0A1X6N476"/>
<accession>A0A1X6N476</accession>
<reference evidence="2 3" key="1">
    <citation type="submission" date="2017-04" db="EMBL/GenBank/DDBJ databases">
        <title>Genome Sequence of the Model Brown-Rot Fungus Postia placenta SB12.</title>
        <authorList>
            <consortium name="DOE Joint Genome Institute"/>
            <person name="Gaskell J."/>
            <person name="Kersten P."/>
            <person name="Larrondo L.F."/>
            <person name="Canessa P."/>
            <person name="Martinez D."/>
            <person name="Hibbett D."/>
            <person name="Schmoll M."/>
            <person name="Kubicek C.P."/>
            <person name="Martinez A.T."/>
            <person name="Yadav J."/>
            <person name="Master E."/>
            <person name="Magnuson J.K."/>
            <person name="James T."/>
            <person name="Yaver D."/>
            <person name="Berka R."/>
            <person name="Labutti K."/>
            <person name="Lipzen A."/>
            <person name="Aerts A."/>
            <person name="Barry K."/>
            <person name="Henrissat B."/>
            <person name="Blanchette R."/>
            <person name="Grigoriev I."/>
            <person name="Cullen D."/>
        </authorList>
    </citation>
    <scope>NUCLEOTIDE SEQUENCE [LARGE SCALE GENOMIC DNA]</scope>
    <source>
        <strain evidence="2 3">MAD-698-R-SB12</strain>
    </source>
</reference>
<name>A0A1X6N476_9APHY</name>
<evidence type="ECO:0000313" key="3">
    <source>
        <dbReference type="Proteomes" id="UP000194127"/>
    </source>
</evidence>
<dbReference type="Proteomes" id="UP000194127">
    <property type="component" value="Unassembled WGS sequence"/>
</dbReference>
<organism evidence="2 3">
    <name type="scientific">Postia placenta MAD-698-R-SB12</name>
    <dbReference type="NCBI Taxonomy" id="670580"/>
    <lineage>
        <taxon>Eukaryota</taxon>
        <taxon>Fungi</taxon>
        <taxon>Dikarya</taxon>
        <taxon>Basidiomycota</taxon>
        <taxon>Agaricomycotina</taxon>
        <taxon>Agaricomycetes</taxon>
        <taxon>Polyporales</taxon>
        <taxon>Adustoporiaceae</taxon>
        <taxon>Rhodonia</taxon>
    </lineage>
</organism>
<sequence length="282" mass="31203">MRPNTWRQRIHILDIPQPNNRQRLLSTSIPQKHRICVSTHKDATDSEGHAGVSLLMVPTTPLTDSHSHAHLRREGRGEDTTADMQICYQGNATPSGVEWAPQMRDIGCMRPLVTLGASVVLGYNAHLGSCTLAGSVSWQHKRRGLPKPLLSSTSSTPTYNVSSGLDRGDLSDNLSDSDYPSLAVLARLGSIFYPTAIEVLWRCLENPIPIFRLLPGQCVENRSIRVYVRSQSLSEAGYVLNISPPQDVQRNLIASDFAAIIEYAPLVKLIRFRRTPDMVVNG</sequence>
<protein>
    <submittedName>
        <fullName evidence="2">Uncharacterized protein</fullName>
    </submittedName>
</protein>
<dbReference type="OrthoDB" id="2804704at2759"/>
<feature type="region of interest" description="Disordered" evidence="1">
    <location>
        <begin position="145"/>
        <end position="164"/>
    </location>
</feature>
<dbReference type="RefSeq" id="XP_024340036.1">
    <property type="nucleotide sequence ID" value="XM_024476897.1"/>
</dbReference>
<dbReference type="EMBL" id="KZ110595">
    <property type="protein sequence ID" value="OSX63242.1"/>
    <property type="molecule type" value="Genomic_DNA"/>
</dbReference>
<evidence type="ECO:0000256" key="1">
    <source>
        <dbReference type="SAM" id="MobiDB-lite"/>
    </source>
</evidence>